<gene>
    <name evidence="1" type="ORF">V1525DRAFT_390666</name>
</gene>
<comment type="caution">
    <text evidence="1">The sequence shown here is derived from an EMBL/GenBank/DDBJ whole genome shotgun (WGS) entry which is preliminary data.</text>
</comment>
<reference evidence="2" key="1">
    <citation type="journal article" date="2024" name="Front. Bioeng. Biotechnol.">
        <title>Genome-scale model development and genomic sequencing of the oleaginous clade Lipomyces.</title>
        <authorList>
            <person name="Czajka J.J."/>
            <person name="Han Y."/>
            <person name="Kim J."/>
            <person name="Mondo S.J."/>
            <person name="Hofstad B.A."/>
            <person name="Robles A."/>
            <person name="Haridas S."/>
            <person name="Riley R."/>
            <person name="LaButti K."/>
            <person name="Pangilinan J."/>
            <person name="Andreopoulos W."/>
            <person name="Lipzen A."/>
            <person name="Yan J."/>
            <person name="Wang M."/>
            <person name="Ng V."/>
            <person name="Grigoriev I.V."/>
            <person name="Spatafora J.W."/>
            <person name="Magnuson J.K."/>
            <person name="Baker S.E."/>
            <person name="Pomraning K.R."/>
        </authorList>
    </citation>
    <scope>NUCLEOTIDE SEQUENCE [LARGE SCALE GENOMIC DNA]</scope>
    <source>
        <strain evidence="2">CBS 7786</strain>
    </source>
</reference>
<accession>A0ACC3SUD0</accession>
<keyword evidence="2" id="KW-1185">Reference proteome</keyword>
<protein>
    <submittedName>
        <fullName evidence="1">Uncharacterized protein</fullName>
    </submittedName>
</protein>
<evidence type="ECO:0000313" key="1">
    <source>
        <dbReference type="EMBL" id="KAK9235216.1"/>
    </source>
</evidence>
<organism evidence="1 2">
    <name type="scientific">Lipomyces kononenkoae</name>
    <name type="common">Yeast</name>
    <dbReference type="NCBI Taxonomy" id="34357"/>
    <lineage>
        <taxon>Eukaryota</taxon>
        <taxon>Fungi</taxon>
        <taxon>Dikarya</taxon>
        <taxon>Ascomycota</taxon>
        <taxon>Saccharomycotina</taxon>
        <taxon>Lipomycetes</taxon>
        <taxon>Lipomycetales</taxon>
        <taxon>Lipomycetaceae</taxon>
        <taxon>Lipomyces</taxon>
    </lineage>
</organism>
<name>A0ACC3SUD0_LIPKO</name>
<dbReference type="EMBL" id="MU971425">
    <property type="protein sequence ID" value="KAK9235216.1"/>
    <property type="molecule type" value="Genomic_DNA"/>
</dbReference>
<sequence length="189" mass="21456">MLSNYNAETNLKPKEFKGIRFDGKPENLETFLNKLSTDFRLYDSQFPTDRNRLAALLALKQRPNEDLLDHITEFKVLRSQVLWPEETKASIFLETLTAELKSSIRRSDVDLESYDKVKQKAQRPEREFLDTKKQRARPVAAVGASLRSVKSETAYKGEYLKKGLCSLAVQIVSAIDQSSTGSALSRIVV</sequence>
<evidence type="ECO:0000313" key="2">
    <source>
        <dbReference type="Proteomes" id="UP001433508"/>
    </source>
</evidence>
<proteinExistence type="predicted"/>
<dbReference type="Proteomes" id="UP001433508">
    <property type="component" value="Unassembled WGS sequence"/>
</dbReference>